<dbReference type="Proteomes" id="UP000264693">
    <property type="component" value="Chromosome"/>
</dbReference>
<dbReference type="SUPFAM" id="SSF48557">
    <property type="entry name" value="L-aspartase-like"/>
    <property type="match status" value="1"/>
</dbReference>
<name>A0A347TI84_9BACT</name>
<gene>
    <name evidence="2" type="ORF">AMRN_0544</name>
</gene>
<dbReference type="KEGG" id="amar:AMRN_0544"/>
<keyword evidence="2" id="KW-0456">Lyase</keyword>
<evidence type="ECO:0000256" key="1">
    <source>
        <dbReference type="SAM" id="SignalP"/>
    </source>
</evidence>
<dbReference type="Pfam" id="PF00221">
    <property type="entry name" value="Lyase_aromatic"/>
    <property type="match status" value="1"/>
</dbReference>
<dbReference type="GO" id="GO:0016841">
    <property type="term" value="F:ammonia-lyase activity"/>
    <property type="evidence" value="ECO:0007669"/>
    <property type="project" value="UniProtKB-ARBA"/>
</dbReference>
<dbReference type="AlphaFoldDB" id="A0A347TI84"/>
<evidence type="ECO:0000313" key="2">
    <source>
        <dbReference type="EMBL" id="AXX86312.1"/>
    </source>
</evidence>
<evidence type="ECO:0000313" key="3">
    <source>
        <dbReference type="Proteomes" id="UP000264693"/>
    </source>
</evidence>
<dbReference type="PANTHER" id="PTHR10362">
    <property type="entry name" value="HISTIDINE AMMONIA-LYASE"/>
    <property type="match status" value="1"/>
</dbReference>
<reference evidence="2 3" key="1">
    <citation type="submission" date="2018-08" db="EMBL/GenBank/DDBJ databases">
        <title>Complete genome of the Arcobacter marinus type strain JCM 15502.</title>
        <authorList>
            <person name="Miller W.G."/>
            <person name="Yee E."/>
            <person name="Huynh S."/>
            <person name="Parker C.T."/>
        </authorList>
    </citation>
    <scope>NUCLEOTIDE SEQUENCE [LARGE SCALE GENOMIC DNA]</scope>
    <source>
        <strain evidence="2 3">JCM 15502</strain>
    </source>
</reference>
<organism evidence="2 3">
    <name type="scientific">Malaciobacter marinus</name>
    <dbReference type="NCBI Taxonomy" id="505249"/>
    <lineage>
        <taxon>Bacteria</taxon>
        <taxon>Pseudomonadati</taxon>
        <taxon>Campylobacterota</taxon>
        <taxon>Epsilonproteobacteria</taxon>
        <taxon>Campylobacterales</taxon>
        <taxon>Arcobacteraceae</taxon>
        <taxon>Malaciobacter</taxon>
    </lineage>
</organism>
<protein>
    <submittedName>
        <fullName evidence="2">Aromatic amino acid lyase</fullName>
    </submittedName>
</protein>
<accession>A0A347TI84</accession>
<dbReference type="Gene3D" id="1.20.200.10">
    <property type="entry name" value="Fumarase/aspartase (Central domain)"/>
    <property type="match status" value="1"/>
</dbReference>
<dbReference type="InterPro" id="IPR024083">
    <property type="entry name" value="Fumarase/histidase_N"/>
</dbReference>
<keyword evidence="1" id="KW-0732">Signal</keyword>
<proteinExistence type="predicted"/>
<dbReference type="EMBL" id="CP032101">
    <property type="protein sequence ID" value="AXX86312.1"/>
    <property type="molecule type" value="Genomic_DNA"/>
</dbReference>
<dbReference type="CDD" id="cd00332">
    <property type="entry name" value="PAL-HAL"/>
    <property type="match status" value="1"/>
</dbReference>
<dbReference type="Gene3D" id="1.10.275.10">
    <property type="entry name" value="Fumarase/aspartase (N-terminal domain)"/>
    <property type="match status" value="1"/>
</dbReference>
<dbReference type="RefSeq" id="WP_228150818.1">
    <property type="nucleotide sequence ID" value="NZ_CP032101.1"/>
</dbReference>
<dbReference type="InterPro" id="IPR008948">
    <property type="entry name" value="L-Aspartase-like"/>
</dbReference>
<dbReference type="InterPro" id="IPR001106">
    <property type="entry name" value="Aromatic_Lyase"/>
</dbReference>
<feature type="chain" id="PRO_5016915488" evidence="1">
    <location>
        <begin position="22"/>
        <end position="546"/>
    </location>
</feature>
<feature type="signal peptide" evidence="1">
    <location>
        <begin position="1"/>
        <end position="21"/>
    </location>
</feature>
<sequence length="546" mass="59912">MSKSMLIKTSLIAFGMINAFAAPVVLDGKHMSSDKISQVAKGESIKITSEAMKRVQTSHNVLIEAAESGHKIYGLTVGVGLNKDKKMVNANGKLSQALIDASSKFNKGLIHAHCGGVGEDIPVKEARAILVTRLNNMLFGGTGVQTKVVNMYKTFLNKNIIPTMPSQGSMGEADITILGHIGLAMIGEGHVYYKGKKMPTKEAFEKAGVKKISLFGKDALSIISSNAYSGALAGLALDEMKQLANISKYVYALSLEALNGNIAPMHTETQKLRPFPGYVGAAKKINKILEGSYLWEKDTTRALQDPLSYRDGAYILGTLDTSINKLDNLMKIQWNTSDDNPGVAIGAVSKSDRYQEKKVYVNGKDFKGAVVPTANFEPMPWVVEFEANAIVLAHNSLASAQRSNKLLKPQFTKLSRFLGTKNTVHAFGAMQKPFVSLAAKNQALANPISLNYLPVAGDIEDIATNAPEVLKRVRKQIDNLYHIYGMELLIASQAIDLRLQKNPNLKLSAETEKMYKEFRKVVDFLEYDRPLTDDFRNAAKFLKEYK</sequence>